<dbReference type="PANTHER" id="PTHR35802">
    <property type="entry name" value="PROTEASE SYNTHASE AND SPORULATION PROTEIN PAI 2"/>
    <property type="match status" value="1"/>
</dbReference>
<sequence>MHPDRSFHITDRDLMRHWVEEIGFGMVFAQTPNGPRVAHIPVLFEGPDTLEFHLSRGNALTRYICEGDALFVVNGPDSYISANWYDIPDQVPTWNYLSIELEGAVSRIERDAMPDLIDQVTAHHEAKAGEDPPWTRDKMAPGKFEGMLQGIVGFRMEIKAWRGTAKLSQNKPEATRLAAADKVEASGRKAMAMLMRNVESDA</sequence>
<dbReference type="Proteomes" id="UP001302429">
    <property type="component" value="Chromosome"/>
</dbReference>
<dbReference type="RefSeq" id="WP_317080713.1">
    <property type="nucleotide sequence ID" value="NZ_CP136594.1"/>
</dbReference>
<organism evidence="1 2">
    <name type="scientific">Alterisphingorhabdus coralli</name>
    <dbReference type="NCBI Taxonomy" id="3071408"/>
    <lineage>
        <taxon>Bacteria</taxon>
        <taxon>Pseudomonadati</taxon>
        <taxon>Pseudomonadota</taxon>
        <taxon>Alphaproteobacteria</taxon>
        <taxon>Sphingomonadales</taxon>
        <taxon>Sphingomonadaceae</taxon>
        <taxon>Alterisphingorhabdus (ex Yan et al. 2024)</taxon>
    </lineage>
</organism>
<name>A0AA97I0Q8_9SPHN</name>
<accession>A0AA97I0Q8</accession>
<dbReference type="KEGG" id="acoa:RB602_11455"/>
<dbReference type="AlphaFoldDB" id="A0AA97I0Q8"/>
<dbReference type="InterPro" id="IPR007396">
    <property type="entry name" value="TR_PAI2-type"/>
</dbReference>
<dbReference type="Pfam" id="PF04299">
    <property type="entry name" value="FMN_bind_2"/>
    <property type="match status" value="1"/>
</dbReference>
<reference evidence="1 2" key="1">
    <citation type="submission" date="2023-10" db="EMBL/GenBank/DDBJ databases">
        <title>Complete genome sequence of a Sphingomonadaceae bacterium.</title>
        <authorList>
            <person name="Yan C."/>
        </authorList>
    </citation>
    <scope>NUCLEOTIDE SEQUENCE [LARGE SCALE GENOMIC DNA]</scope>
    <source>
        <strain evidence="1 2">SCSIO 66989</strain>
    </source>
</reference>
<dbReference type="Gene3D" id="2.30.110.10">
    <property type="entry name" value="Electron Transport, Fmn-binding Protein, Chain A"/>
    <property type="match status" value="1"/>
</dbReference>
<dbReference type="PIRSF" id="PIRSF010372">
    <property type="entry name" value="PaiB"/>
    <property type="match status" value="1"/>
</dbReference>
<proteinExistence type="predicted"/>
<keyword evidence="2" id="KW-1185">Reference proteome</keyword>
<gene>
    <name evidence="1" type="ORF">RB602_11455</name>
</gene>
<dbReference type="PANTHER" id="PTHR35802:SF1">
    <property type="entry name" value="PROTEASE SYNTHASE AND SPORULATION PROTEIN PAI 2"/>
    <property type="match status" value="1"/>
</dbReference>
<dbReference type="SUPFAM" id="SSF50475">
    <property type="entry name" value="FMN-binding split barrel"/>
    <property type="match status" value="1"/>
</dbReference>
<evidence type="ECO:0000313" key="2">
    <source>
        <dbReference type="Proteomes" id="UP001302429"/>
    </source>
</evidence>
<dbReference type="EMBL" id="CP136594">
    <property type="protein sequence ID" value="WOE74460.1"/>
    <property type="molecule type" value="Genomic_DNA"/>
</dbReference>
<evidence type="ECO:0000313" key="1">
    <source>
        <dbReference type="EMBL" id="WOE74460.1"/>
    </source>
</evidence>
<protein>
    <submittedName>
        <fullName evidence="1">FMN-binding negative transcriptional regulator</fullName>
    </submittedName>
</protein>
<dbReference type="InterPro" id="IPR012349">
    <property type="entry name" value="Split_barrel_FMN-bd"/>
</dbReference>